<keyword evidence="10 20" id="KW-0436">Ligase</keyword>
<keyword evidence="15 20" id="KW-0030">Aminoacyl-tRNA synthetase</keyword>
<dbReference type="InterPro" id="IPR041872">
    <property type="entry name" value="Anticodon_Met"/>
</dbReference>
<feature type="domain" description="Tryptophan synthase beta chain-like PALP" evidence="21">
    <location>
        <begin position="648"/>
        <end position="758"/>
    </location>
</feature>
<feature type="domain" description="Methionyl/Leucyl tRNA synthetase" evidence="22">
    <location>
        <begin position="134"/>
        <end position="389"/>
    </location>
</feature>
<evidence type="ECO:0000256" key="6">
    <source>
        <dbReference type="ARBA" id="ARBA00012093"/>
    </source>
</evidence>
<evidence type="ECO:0000259" key="21">
    <source>
        <dbReference type="Pfam" id="PF00291"/>
    </source>
</evidence>
<dbReference type="Pfam" id="PF00291">
    <property type="entry name" value="PALP"/>
    <property type="match status" value="1"/>
</dbReference>
<dbReference type="InterPro" id="IPR001926">
    <property type="entry name" value="TrpB-like_PALP"/>
</dbReference>
<dbReference type="GO" id="GO:0005524">
    <property type="term" value="F:ATP binding"/>
    <property type="evidence" value="ECO:0007669"/>
    <property type="project" value="UniProtKB-KW"/>
</dbReference>
<comment type="catalytic activity">
    <reaction evidence="18">
        <text>L-serine = pyruvate + NH4(+)</text>
        <dbReference type="Rhea" id="RHEA:19169"/>
        <dbReference type="ChEBI" id="CHEBI:15361"/>
        <dbReference type="ChEBI" id="CHEBI:28938"/>
        <dbReference type="ChEBI" id="CHEBI:33384"/>
        <dbReference type="EC" id="4.3.1.17"/>
    </reaction>
</comment>
<keyword evidence="9" id="KW-0963">Cytoplasm</keyword>
<keyword evidence="11 20" id="KW-0547">Nucleotide-binding</keyword>
<evidence type="ECO:0000313" key="24">
    <source>
        <dbReference type="EMBL" id="SLM36125.1"/>
    </source>
</evidence>
<dbReference type="CDD" id="cd07957">
    <property type="entry name" value="Anticodon_Ia_Met"/>
    <property type="match status" value="1"/>
</dbReference>
<dbReference type="InterPro" id="IPR015413">
    <property type="entry name" value="Methionyl/Leucyl_tRNA_Synth"/>
</dbReference>
<evidence type="ECO:0000256" key="7">
    <source>
        <dbReference type="ARBA" id="ARBA00012838"/>
    </source>
</evidence>
<keyword evidence="8" id="KW-0312">Gluconeogenesis</keyword>
<evidence type="ECO:0000259" key="22">
    <source>
        <dbReference type="Pfam" id="PF09334"/>
    </source>
</evidence>
<dbReference type="InterPro" id="IPR009080">
    <property type="entry name" value="tRNAsynth_Ia_anticodon-bd"/>
</dbReference>
<dbReference type="GO" id="GO:0004825">
    <property type="term" value="F:methionine-tRNA ligase activity"/>
    <property type="evidence" value="ECO:0007669"/>
    <property type="project" value="UniProtKB-EC"/>
</dbReference>
<dbReference type="Pfam" id="PF19303">
    <property type="entry name" value="Anticodon_3"/>
    <property type="match status" value="1"/>
</dbReference>
<accession>A0A1W5CZE5</accession>
<dbReference type="EC" id="4.3.1.17" evidence="6"/>
<keyword evidence="13" id="KW-0663">Pyridoxal phosphate</keyword>
<dbReference type="Gene3D" id="2.170.220.10">
    <property type="match status" value="1"/>
</dbReference>
<dbReference type="SUPFAM" id="SSF52374">
    <property type="entry name" value="Nucleotidylyl transferase"/>
    <property type="match status" value="2"/>
</dbReference>
<keyword evidence="16" id="KW-0456">Lyase</keyword>
<dbReference type="Gene3D" id="3.40.50.620">
    <property type="entry name" value="HUPs"/>
    <property type="match status" value="2"/>
</dbReference>
<sequence>MSSTMTVTEVDIQKAIDLNYTTHPAELVDGGKINSKVTVEDLRREIPAHCFKSTYRQSLWYLFRDLMVSGSLMAAAYTFVSQIENNLLRHAAWATYGYVQGLAFTGLWVLGHEYKRPLRKLDKMYERFATRNYKSFDLMLRERGYIYVSRHEGWYSVSDETFYPESAVQLTLDPLTGRKFMASMETGKEVEWTSENNYHFRLSALKDRLLELCKENPQFVVPATRMNDVVQVVSSGLGDLSVSRPVERLTWGIPVPDDDTQTIYVWLDALINYLTKSNYPVQIPGQENAAGWPADVHVIGKDIVRFHCIYWPAFLMALDLPLPQQVLTHAHWTIGHEKMSKSTGNVVNPFFALDRFGVDTMRYYLAHDGGIRDDADYENAYIIDRYKKDVHVIGKDIVRFHCIYWPAFLMALDLPLPQQVLTHAHWTIGHEKMSKSTGNVVNPFFALDRFGVDTMRYYLAHDGGIRDDADYENAYIIDRYKKGLQGGLGNLVSRVMRGKSWNVREAIVVATNGDAPAEEALSIKLRTRLLELPDMVMNRMEKLDSGAALMVIMDTIYMTNTYMQQSAPWDYKDGGDKAHLNRIIYLCVESIRICGILLQPYMPGKMEQLMEMLGVAPDARKFENAILGSDPDGIGNLVLQAAHRSPHRSHLHFYSSSGGNAGLACTTAARSLSLPATIVVPDSTPAFMIAKLRAAGATAMLQQGASWAEADAYLRKQVLAGREDAVYVPPFDHADIWEGFGGMVEEIREQLEGGRPDALPDDPNAKPADRAMWYRPGPSPPPEFVMSKKGWADTADYANAIFDAIDYQKAQQVNGNDPEAKGFWDSPGFRTKILHPQVPFHTHIKDLVLAQYKKDTENANPKADTNNCHGVNGNIWVMHRDTAVANVNDFCAQGMKSVE</sequence>
<organism evidence="24 25">
    <name type="scientific">Lasallia pustulata</name>
    <dbReference type="NCBI Taxonomy" id="136370"/>
    <lineage>
        <taxon>Eukaryota</taxon>
        <taxon>Fungi</taxon>
        <taxon>Dikarya</taxon>
        <taxon>Ascomycota</taxon>
        <taxon>Pezizomycotina</taxon>
        <taxon>Lecanoromycetes</taxon>
        <taxon>OSLEUM clade</taxon>
        <taxon>Umbilicariomycetidae</taxon>
        <taxon>Umbilicariales</taxon>
        <taxon>Umbilicariaceae</taxon>
        <taxon>Lasallia</taxon>
    </lineage>
</organism>
<dbReference type="SUPFAM" id="SSF53686">
    <property type="entry name" value="Tryptophan synthase beta subunit-like PLP-dependent enzymes"/>
    <property type="match status" value="1"/>
</dbReference>
<evidence type="ECO:0000256" key="3">
    <source>
        <dbReference type="ARBA" id="ARBA00004742"/>
    </source>
</evidence>
<dbReference type="InterPro" id="IPR014729">
    <property type="entry name" value="Rossmann-like_a/b/a_fold"/>
</dbReference>
<proteinExistence type="inferred from homology"/>
<comment type="similarity">
    <text evidence="4 20">Belongs to the class-I aminoacyl-tRNA synthetase family.</text>
</comment>
<evidence type="ECO:0000256" key="9">
    <source>
        <dbReference type="ARBA" id="ARBA00022490"/>
    </source>
</evidence>
<keyword evidence="25" id="KW-1185">Reference proteome</keyword>
<evidence type="ECO:0000256" key="16">
    <source>
        <dbReference type="ARBA" id="ARBA00023239"/>
    </source>
</evidence>
<evidence type="ECO:0000256" key="20">
    <source>
        <dbReference type="RuleBase" id="RU363039"/>
    </source>
</evidence>
<evidence type="ECO:0000256" key="8">
    <source>
        <dbReference type="ARBA" id="ARBA00022432"/>
    </source>
</evidence>
<dbReference type="EC" id="6.1.1.10" evidence="7"/>
<dbReference type="PANTHER" id="PTHR43326">
    <property type="entry name" value="METHIONYL-TRNA SYNTHETASE"/>
    <property type="match status" value="1"/>
</dbReference>
<dbReference type="AlphaFoldDB" id="A0A1W5CZE5"/>
<evidence type="ECO:0000256" key="15">
    <source>
        <dbReference type="ARBA" id="ARBA00023146"/>
    </source>
</evidence>
<dbReference type="InterPro" id="IPR036052">
    <property type="entry name" value="TrpB-like_PALP_sf"/>
</dbReference>
<feature type="domain" description="Methionyl-tRNA synthetase anticodon-binding" evidence="23">
    <location>
        <begin position="515"/>
        <end position="616"/>
    </location>
</feature>
<dbReference type="FunFam" id="2.170.220.10:FF:000001">
    <property type="entry name" value="methionine--tRNA ligase, mitochondrial"/>
    <property type="match status" value="1"/>
</dbReference>
<evidence type="ECO:0000256" key="13">
    <source>
        <dbReference type="ARBA" id="ARBA00022898"/>
    </source>
</evidence>
<comment type="pathway">
    <text evidence="3">Carbohydrate biosynthesis; gluconeogenesis.</text>
</comment>
<evidence type="ECO:0000256" key="14">
    <source>
        <dbReference type="ARBA" id="ARBA00022917"/>
    </source>
</evidence>
<name>A0A1W5CZE5_9LECA</name>
<dbReference type="Gene3D" id="3.40.50.1100">
    <property type="match status" value="2"/>
</dbReference>
<comment type="subcellular location">
    <subcellularLocation>
        <location evidence="2">Cytoplasm</location>
    </subcellularLocation>
</comment>
<evidence type="ECO:0000256" key="17">
    <source>
        <dbReference type="ARBA" id="ARBA00047364"/>
    </source>
</evidence>
<dbReference type="PANTHER" id="PTHR43326:SF1">
    <property type="entry name" value="METHIONINE--TRNA LIGASE, MITOCHONDRIAL"/>
    <property type="match status" value="1"/>
</dbReference>
<evidence type="ECO:0000259" key="23">
    <source>
        <dbReference type="Pfam" id="PF19303"/>
    </source>
</evidence>
<dbReference type="GO" id="GO:0003941">
    <property type="term" value="F:L-serine ammonia-lyase activity"/>
    <property type="evidence" value="ECO:0007669"/>
    <property type="project" value="UniProtKB-EC"/>
</dbReference>
<dbReference type="InterPro" id="IPR033911">
    <property type="entry name" value="MetRS_core"/>
</dbReference>
<dbReference type="FunFam" id="3.40.50.1100:FF:000040">
    <property type="entry name" value="L-serine dehydratase, putative"/>
    <property type="match status" value="1"/>
</dbReference>
<evidence type="ECO:0000256" key="18">
    <source>
        <dbReference type="ARBA" id="ARBA00049406"/>
    </source>
</evidence>
<dbReference type="GO" id="GO:0006094">
    <property type="term" value="P:gluconeogenesis"/>
    <property type="evidence" value="ECO:0007669"/>
    <property type="project" value="UniProtKB-KW"/>
</dbReference>
<comment type="similarity">
    <text evidence="5">Belongs to the serine/threonine dehydratase family.</text>
</comment>
<dbReference type="Gene3D" id="1.10.730.10">
    <property type="entry name" value="Isoleucyl-tRNA Synthetase, Domain 1"/>
    <property type="match status" value="1"/>
</dbReference>
<keyword evidence="14 20" id="KW-0648">Protein biosynthesis</keyword>
<dbReference type="Pfam" id="PF09334">
    <property type="entry name" value="tRNA-synt_1g"/>
    <property type="match status" value="1"/>
</dbReference>
<comment type="catalytic activity">
    <reaction evidence="17">
        <text>tRNA(Met) + L-methionine + ATP = L-methionyl-tRNA(Met) + AMP + diphosphate</text>
        <dbReference type="Rhea" id="RHEA:13481"/>
        <dbReference type="Rhea" id="RHEA-COMP:9667"/>
        <dbReference type="Rhea" id="RHEA-COMP:9698"/>
        <dbReference type="ChEBI" id="CHEBI:30616"/>
        <dbReference type="ChEBI" id="CHEBI:33019"/>
        <dbReference type="ChEBI" id="CHEBI:57844"/>
        <dbReference type="ChEBI" id="CHEBI:78442"/>
        <dbReference type="ChEBI" id="CHEBI:78530"/>
        <dbReference type="ChEBI" id="CHEBI:456215"/>
        <dbReference type="EC" id="6.1.1.10"/>
    </reaction>
</comment>
<dbReference type="GO" id="GO:0005739">
    <property type="term" value="C:mitochondrion"/>
    <property type="evidence" value="ECO:0007669"/>
    <property type="project" value="UniProtKB-ARBA"/>
</dbReference>
<dbReference type="Proteomes" id="UP000192927">
    <property type="component" value="Unassembled WGS sequence"/>
</dbReference>
<evidence type="ECO:0000256" key="5">
    <source>
        <dbReference type="ARBA" id="ARBA00010869"/>
    </source>
</evidence>
<dbReference type="GO" id="GO:0006431">
    <property type="term" value="P:methionyl-tRNA aminoacylation"/>
    <property type="evidence" value="ECO:0007669"/>
    <property type="project" value="InterPro"/>
</dbReference>
<evidence type="ECO:0000313" key="25">
    <source>
        <dbReference type="Proteomes" id="UP000192927"/>
    </source>
</evidence>
<protein>
    <recommendedName>
        <fullName evidence="19">Probable methionine--tRNA ligase, mitochondrial</fullName>
        <ecNumber evidence="6">4.3.1.17</ecNumber>
        <ecNumber evidence="7">6.1.1.10</ecNumber>
    </recommendedName>
</protein>
<evidence type="ECO:0000256" key="1">
    <source>
        <dbReference type="ARBA" id="ARBA00001933"/>
    </source>
</evidence>
<dbReference type="PRINTS" id="PR01041">
    <property type="entry name" value="TRNASYNTHMET"/>
</dbReference>
<evidence type="ECO:0000256" key="19">
    <source>
        <dbReference type="ARBA" id="ARBA00068817"/>
    </source>
</evidence>
<evidence type="ECO:0000256" key="2">
    <source>
        <dbReference type="ARBA" id="ARBA00004496"/>
    </source>
</evidence>
<evidence type="ECO:0000256" key="12">
    <source>
        <dbReference type="ARBA" id="ARBA00022840"/>
    </source>
</evidence>
<evidence type="ECO:0000256" key="4">
    <source>
        <dbReference type="ARBA" id="ARBA00005594"/>
    </source>
</evidence>
<evidence type="ECO:0000256" key="11">
    <source>
        <dbReference type="ARBA" id="ARBA00022741"/>
    </source>
</evidence>
<comment type="cofactor">
    <cofactor evidence="1">
        <name>pyridoxal 5'-phosphate</name>
        <dbReference type="ChEBI" id="CHEBI:597326"/>
    </cofactor>
</comment>
<reference evidence="25" key="1">
    <citation type="submission" date="2017-03" db="EMBL/GenBank/DDBJ databases">
        <authorList>
            <person name="Sharma R."/>
            <person name="Thines M."/>
        </authorList>
    </citation>
    <scope>NUCLEOTIDE SEQUENCE [LARGE SCALE GENOMIC DNA]</scope>
</reference>
<keyword evidence="12 20" id="KW-0067">ATP-binding</keyword>
<dbReference type="EMBL" id="FWEW01000900">
    <property type="protein sequence ID" value="SLM36125.1"/>
    <property type="molecule type" value="Genomic_DNA"/>
</dbReference>
<dbReference type="InterPro" id="IPR023457">
    <property type="entry name" value="Met-tRNA_synth_2"/>
</dbReference>
<evidence type="ECO:0000256" key="10">
    <source>
        <dbReference type="ARBA" id="ARBA00022598"/>
    </source>
</evidence>
<dbReference type="SUPFAM" id="SSF47323">
    <property type="entry name" value="Anticodon-binding domain of a subclass of class I aminoacyl-tRNA synthetases"/>
    <property type="match status" value="1"/>
</dbReference>